<evidence type="ECO:0000313" key="1">
    <source>
        <dbReference type="EMBL" id="KAJ8957927.1"/>
    </source>
</evidence>
<dbReference type="AlphaFoldDB" id="A0AAV8Z2Q1"/>
<dbReference type="Proteomes" id="UP001162162">
    <property type="component" value="Unassembled WGS sequence"/>
</dbReference>
<proteinExistence type="predicted"/>
<dbReference type="EMBL" id="JAPWTK010000020">
    <property type="protein sequence ID" value="KAJ8957927.1"/>
    <property type="molecule type" value="Genomic_DNA"/>
</dbReference>
<evidence type="ECO:0000313" key="2">
    <source>
        <dbReference type="Proteomes" id="UP001162162"/>
    </source>
</evidence>
<reference evidence="1" key="1">
    <citation type="journal article" date="2023" name="Insect Mol. Biol.">
        <title>Genome sequencing provides insights into the evolution of gene families encoding plant cell wall-degrading enzymes in longhorned beetles.</title>
        <authorList>
            <person name="Shin N.R."/>
            <person name="Okamura Y."/>
            <person name="Kirsch R."/>
            <person name="Pauchet Y."/>
        </authorList>
    </citation>
    <scope>NUCLEOTIDE SEQUENCE</scope>
    <source>
        <strain evidence="1">AMC_N1</strain>
    </source>
</reference>
<organism evidence="1 2">
    <name type="scientific">Aromia moschata</name>
    <dbReference type="NCBI Taxonomy" id="1265417"/>
    <lineage>
        <taxon>Eukaryota</taxon>
        <taxon>Metazoa</taxon>
        <taxon>Ecdysozoa</taxon>
        <taxon>Arthropoda</taxon>
        <taxon>Hexapoda</taxon>
        <taxon>Insecta</taxon>
        <taxon>Pterygota</taxon>
        <taxon>Neoptera</taxon>
        <taxon>Endopterygota</taxon>
        <taxon>Coleoptera</taxon>
        <taxon>Polyphaga</taxon>
        <taxon>Cucujiformia</taxon>
        <taxon>Chrysomeloidea</taxon>
        <taxon>Cerambycidae</taxon>
        <taxon>Cerambycinae</taxon>
        <taxon>Callichromatini</taxon>
        <taxon>Aromia</taxon>
    </lineage>
</organism>
<sequence length="66" mass="7448">MYIPFFPPDEVPRACDPLRMWLGETSNVCNKSGAILGVPTRLAVSSRVSQEKIHSSREERCQCQPK</sequence>
<gene>
    <name evidence="1" type="ORF">NQ318_001924</name>
</gene>
<name>A0AAV8Z2Q1_9CUCU</name>
<accession>A0AAV8Z2Q1</accession>
<protein>
    <submittedName>
        <fullName evidence="1">Uncharacterized protein</fullName>
    </submittedName>
</protein>
<comment type="caution">
    <text evidence="1">The sequence shown here is derived from an EMBL/GenBank/DDBJ whole genome shotgun (WGS) entry which is preliminary data.</text>
</comment>
<keyword evidence="2" id="KW-1185">Reference proteome</keyword>